<name>A0A9Q0FN66_9ROSI</name>
<evidence type="ECO:0000313" key="4">
    <source>
        <dbReference type="Proteomes" id="UP001141552"/>
    </source>
</evidence>
<dbReference type="SUPFAM" id="SSF81383">
    <property type="entry name" value="F-box domain"/>
    <property type="match status" value="1"/>
</dbReference>
<reference evidence="3" key="2">
    <citation type="journal article" date="2023" name="Plants (Basel)">
        <title>Annotation of the Turnera subulata (Passifloraceae) Draft Genome Reveals the S-Locus Evolved after the Divergence of Turneroideae from Passifloroideae in a Stepwise Manner.</title>
        <authorList>
            <person name="Henning P.M."/>
            <person name="Roalson E.H."/>
            <person name="Mir W."/>
            <person name="McCubbin A.G."/>
            <person name="Shore J.S."/>
        </authorList>
    </citation>
    <scope>NUCLEOTIDE SEQUENCE</scope>
    <source>
        <strain evidence="3">F60SS</strain>
    </source>
</reference>
<accession>A0A9Q0FN66</accession>
<dbReference type="PANTHER" id="PTHR32212:SF234">
    <property type="entry name" value="F-BOX_LRR-REPEAT PROTEIN 13-LIKE"/>
    <property type="match status" value="1"/>
</dbReference>
<dbReference type="Gene3D" id="1.20.1280.50">
    <property type="match status" value="1"/>
</dbReference>
<feature type="region of interest" description="Disordered" evidence="1">
    <location>
        <begin position="1"/>
        <end position="34"/>
    </location>
</feature>
<reference evidence="3" key="1">
    <citation type="submission" date="2022-02" db="EMBL/GenBank/DDBJ databases">
        <authorList>
            <person name="Henning P.M."/>
            <person name="McCubbin A.G."/>
            <person name="Shore J.S."/>
        </authorList>
    </citation>
    <scope>NUCLEOTIDE SEQUENCE</scope>
    <source>
        <strain evidence="3">F60SS</strain>
        <tissue evidence="3">Leaves</tissue>
    </source>
</reference>
<dbReference type="PROSITE" id="PS50181">
    <property type="entry name" value="FBOX"/>
    <property type="match status" value="1"/>
</dbReference>
<dbReference type="InterPro" id="IPR036047">
    <property type="entry name" value="F-box-like_dom_sf"/>
</dbReference>
<comment type="caution">
    <text evidence="3">The sequence shown here is derived from an EMBL/GenBank/DDBJ whole genome shotgun (WGS) entry which is preliminary data.</text>
</comment>
<feature type="compositionally biased region" description="Basic and acidic residues" evidence="1">
    <location>
        <begin position="23"/>
        <end position="34"/>
    </location>
</feature>
<keyword evidence="4" id="KW-1185">Reference proteome</keyword>
<sequence length="252" mass="28548">MDFGDDKRKGKRKIPAPPYEEELASRSSDKRPCKENRLSDLPDALLLEILSLLPAKDAVKTGVLSKRWSYLWTSVPCLSFSYKGRKPNKRWFEFVDTTLFYHNQSNLKKFSAHLDYHYSKDPALSAVTSSFPHWNHVSKWLRLASLARVEELTLILGDATSSSLPQMPQHNPSPIDDETPDGGSYWASQTTDFEGLMMHLKVVEINGVVPCSINKGLLEFVQFLIRNARVLESMTANVEGVKHHIWEGCPSS</sequence>
<evidence type="ECO:0000259" key="2">
    <source>
        <dbReference type="PROSITE" id="PS50181"/>
    </source>
</evidence>
<feature type="domain" description="F-box" evidence="2">
    <location>
        <begin position="35"/>
        <end position="85"/>
    </location>
</feature>
<dbReference type="Pfam" id="PF00646">
    <property type="entry name" value="F-box"/>
    <property type="match status" value="1"/>
</dbReference>
<dbReference type="Proteomes" id="UP001141552">
    <property type="component" value="Unassembled WGS sequence"/>
</dbReference>
<protein>
    <recommendedName>
        <fullName evidence="2">F-box domain-containing protein</fullName>
    </recommendedName>
</protein>
<evidence type="ECO:0000313" key="3">
    <source>
        <dbReference type="EMBL" id="KAJ4833784.1"/>
    </source>
</evidence>
<dbReference type="InterPro" id="IPR006566">
    <property type="entry name" value="FBD"/>
</dbReference>
<proteinExistence type="predicted"/>
<evidence type="ECO:0000256" key="1">
    <source>
        <dbReference type="SAM" id="MobiDB-lite"/>
    </source>
</evidence>
<dbReference type="EMBL" id="JAKUCV010004867">
    <property type="protein sequence ID" value="KAJ4833784.1"/>
    <property type="molecule type" value="Genomic_DNA"/>
</dbReference>
<dbReference type="OrthoDB" id="1939276at2759"/>
<dbReference type="AlphaFoldDB" id="A0A9Q0FN66"/>
<dbReference type="SMART" id="SM00256">
    <property type="entry name" value="FBOX"/>
    <property type="match status" value="1"/>
</dbReference>
<gene>
    <name evidence="3" type="ORF">Tsubulata_014696</name>
</gene>
<organism evidence="3 4">
    <name type="scientific">Turnera subulata</name>
    <dbReference type="NCBI Taxonomy" id="218843"/>
    <lineage>
        <taxon>Eukaryota</taxon>
        <taxon>Viridiplantae</taxon>
        <taxon>Streptophyta</taxon>
        <taxon>Embryophyta</taxon>
        <taxon>Tracheophyta</taxon>
        <taxon>Spermatophyta</taxon>
        <taxon>Magnoliopsida</taxon>
        <taxon>eudicotyledons</taxon>
        <taxon>Gunneridae</taxon>
        <taxon>Pentapetalae</taxon>
        <taxon>rosids</taxon>
        <taxon>fabids</taxon>
        <taxon>Malpighiales</taxon>
        <taxon>Passifloraceae</taxon>
        <taxon>Turnera</taxon>
    </lineage>
</organism>
<dbReference type="Pfam" id="PF08387">
    <property type="entry name" value="FBD"/>
    <property type="match status" value="1"/>
</dbReference>
<dbReference type="PANTHER" id="PTHR32212">
    <property type="entry name" value="CYCLIN-LIKE F-BOX"/>
    <property type="match status" value="1"/>
</dbReference>
<dbReference type="InterPro" id="IPR001810">
    <property type="entry name" value="F-box_dom"/>
</dbReference>